<protein>
    <recommendedName>
        <fullName evidence="5">F-box protein</fullName>
    </recommendedName>
</protein>
<dbReference type="EMBL" id="JAHRHJ020000011">
    <property type="protein sequence ID" value="KAH9296053.1"/>
    <property type="molecule type" value="Genomic_DNA"/>
</dbReference>
<dbReference type="Pfam" id="PF24758">
    <property type="entry name" value="LRR_At5g56370"/>
    <property type="match status" value="1"/>
</dbReference>
<dbReference type="PANTHER" id="PTHR31639">
    <property type="entry name" value="F-BOX PROTEIN-LIKE"/>
    <property type="match status" value="1"/>
</dbReference>
<comment type="caution">
    <text evidence="3">The sequence shown here is derived from an EMBL/GenBank/DDBJ whole genome shotgun (WGS) entry which is preliminary data.</text>
</comment>
<gene>
    <name evidence="3" type="ORF">KI387_039641</name>
</gene>
<organism evidence="3 4">
    <name type="scientific">Taxus chinensis</name>
    <name type="common">Chinese yew</name>
    <name type="synonym">Taxus wallichiana var. chinensis</name>
    <dbReference type="NCBI Taxonomy" id="29808"/>
    <lineage>
        <taxon>Eukaryota</taxon>
        <taxon>Viridiplantae</taxon>
        <taxon>Streptophyta</taxon>
        <taxon>Embryophyta</taxon>
        <taxon>Tracheophyta</taxon>
        <taxon>Spermatophyta</taxon>
        <taxon>Pinopsida</taxon>
        <taxon>Pinidae</taxon>
        <taxon>Conifers II</taxon>
        <taxon>Cupressales</taxon>
        <taxon>Taxaceae</taxon>
        <taxon>Taxus</taxon>
    </lineage>
</organism>
<name>A0AA38CC97_TAXCH</name>
<evidence type="ECO:0000313" key="4">
    <source>
        <dbReference type="Proteomes" id="UP000824469"/>
    </source>
</evidence>
<evidence type="ECO:0008006" key="5">
    <source>
        <dbReference type="Google" id="ProtNLM"/>
    </source>
</evidence>
<dbReference type="Pfam" id="PF00646">
    <property type="entry name" value="F-box"/>
    <property type="match status" value="1"/>
</dbReference>
<dbReference type="PANTHER" id="PTHR31639:SF256">
    <property type="entry name" value="OS07G0242900 PROTEIN"/>
    <property type="match status" value="1"/>
</dbReference>
<evidence type="ECO:0000313" key="3">
    <source>
        <dbReference type="EMBL" id="KAH9296053.1"/>
    </source>
</evidence>
<feature type="domain" description="F-box/LRR-repeat protein 15/At3g58940/PEG3-like LRR" evidence="2">
    <location>
        <begin position="112"/>
        <end position="218"/>
    </location>
</feature>
<evidence type="ECO:0000259" key="1">
    <source>
        <dbReference type="Pfam" id="PF00646"/>
    </source>
</evidence>
<keyword evidence="4" id="KW-1185">Reference proteome</keyword>
<dbReference type="OMA" id="INNERGD"/>
<accession>A0AA38CC97</accession>
<dbReference type="InterPro" id="IPR001810">
    <property type="entry name" value="F-box_dom"/>
</dbReference>
<dbReference type="Proteomes" id="UP000824469">
    <property type="component" value="Unassembled WGS sequence"/>
</dbReference>
<dbReference type="InterPro" id="IPR055411">
    <property type="entry name" value="LRR_FXL15/At3g58940/PEG3-like"/>
</dbReference>
<sequence>MQWQWGNGKEDRLSALSDDILCSHILTRLTLREAIRCSILCRRWARIWTQLHRLNFSRQFFRSVSSNREAKAIIIKLLIDSAHLDSFELEVDKPDFDYVWELKLCNKISECIALAAAGKVKKITLKNTYAPCSVPINLFSCNCLTSLWLQNFEIASIPTNPGCFPCLTTCFLEAIWLNDGILEQLIAGCPCLKSLTLSGCEGLTDLKISSPVLSYLNIGIGTGINPKNIDQNTQSSLIPNSMTLNCPQLGTLDLETNRLFKRRPELTQFMDALLKMSVEINVPICRRLLTNLPFGNILNSFPSLEDLSMDTYCFQDTVNGNKVSILTMPLEKLKKVHMCISVFGEKDLHLVGCILKNSPLLETMKFFLPFRSKNS</sequence>
<proteinExistence type="predicted"/>
<reference evidence="3 4" key="1">
    <citation type="journal article" date="2021" name="Nat. Plants">
        <title>The Taxus genome provides insights into paclitaxel biosynthesis.</title>
        <authorList>
            <person name="Xiong X."/>
            <person name="Gou J."/>
            <person name="Liao Q."/>
            <person name="Li Y."/>
            <person name="Zhou Q."/>
            <person name="Bi G."/>
            <person name="Li C."/>
            <person name="Du R."/>
            <person name="Wang X."/>
            <person name="Sun T."/>
            <person name="Guo L."/>
            <person name="Liang H."/>
            <person name="Lu P."/>
            <person name="Wu Y."/>
            <person name="Zhang Z."/>
            <person name="Ro D.K."/>
            <person name="Shang Y."/>
            <person name="Huang S."/>
            <person name="Yan J."/>
        </authorList>
    </citation>
    <scope>NUCLEOTIDE SEQUENCE [LARGE SCALE GENOMIC DNA]</scope>
    <source>
        <strain evidence="3">Ta-2019</strain>
    </source>
</reference>
<dbReference type="Gene3D" id="3.80.10.10">
    <property type="entry name" value="Ribonuclease Inhibitor"/>
    <property type="match status" value="1"/>
</dbReference>
<dbReference type="InterPro" id="IPR032675">
    <property type="entry name" value="LRR_dom_sf"/>
</dbReference>
<dbReference type="SUPFAM" id="SSF52047">
    <property type="entry name" value="RNI-like"/>
    <property type="match status" value="1"/>
</dbReference>
<feature type="domain" description="F-box" evidence="1">
    <location>
        <begin position="21"/>
        <end position="53"/>
    </location>
</feature>
<dbReference type="AlphaFoldDB" id="A0AA38CC97"/>
<evidence type="ECO:0000259" key="2">
    <source>
        <dbReference type="Pfam" id="PF24758"/>
    </source>
</evidence>
<feature type="non-terminal residue" evidence="3">
    <location>
        <position position="1"/>
    </location>
</feature>